<dbReference type="Pfam" id="PF17390">
    <property type="entry name" value="Bac_rhamnosid_C"/>
    <property type="match status" value="1"/>
</dbReference>
<dbReference type="InterPro" id="IPR035396">
    <property type="entry name" value="Bac_rhamnosid6H"/>
</dbReference>
<dbReference type="Pfam" id="PF17389">
    <property type="entry name" value="Bac_rhamnosid6H"/>
    <property type="match status" value="1"/>
</dbReference>
<protein>
    <submittedName>
        <fullName evidence="3">Alpha-L-rhamnosidase C-terminal domain-containing protein</fullName>
    </submittedName>
</protein>
<dbReference type="InterPro" id="IPR008928">
    <property type="entry name" value="6-hairpin_glycosidase_sf"/>
</dbReference>
<dbReference type="Gene3D" id="2.60.420.10">
    <property type="entry name" value="Maltose phosphorylase, domain 3"/>
    <property type="match status" value="1"/>
</dbReference>
<dbReference type="RefSeq" id="WP_232184390.1">
    <property type="nucleotide sequence ID" value="NZ_JAIOAP010000002.1"/>
</dbReference>
<evidence type="ECO:0000259" key="2">
    <source>
        <dbReference type="Pfam" id="PF17390"/>
    </source>
</evidence>
<proteinExistence type="predicted"/>
<gene>
    <name evidence="3" type="ORF">QJS35_12705</name>
</gene>
<dbReference type="InterPro" id="IPR012341">
    <property type="entry name" value="6hp_glycosidase-like_sf"/>
</dbReference>
<dbReference type="Gene3D" id="1.50.10.10">
    <property type="match status" value="1"/>
</dbReference>
<reference evidence="3 4" key="1">
    <citation type="journal article" date="2023" name="Genome Announc.">
        <title>Pan-Genome Analyses of the Genus Cohnella and Proposal of the Novel Species Cohnella silvisoli sp. nov., Isolated from Forest Soil.</title>
        <authorList>
            <person name="Wang C."/>
            <person name="Mao L."/>
            <person name="Bao G."/>
            <person name="Zhu H."/>
        </authorList>
    </citation>
    <scope>NUCLEOTIDE SEQUENCE [LARGE SCALE GENOMIC DNA]</scope>
    <source>
        <strain evidence="3 4">NL03-T5-1</strain>
    </source>
</reference>
<organism evidence="3 4">
    <name type="scientific">Cohnella silvisoli</name>
    <dbReference type="NCBI Taxonomy" id="2873699"/>
    <lineage>
        <taxon>Bacteria</taxon>
        <taxon>Bacillati</taxon>
        <taxon>Bacillota</taxon>
        <taxon>Bacilli</taxon>
        <taxon>Bacillales</taxon>
        <taxon>Paenibacillaceae</taxon>
        <taxon>Cohnella</taxon>
    </lineage>
</organism>
<dbReference type="PANTHER" id="PTHR34987:SF4">
    <property type="entry name" value="ALPHA-L-RHAMNOSIDASE C-TERMINAL DOMAIN-CONTAINING PROTEIN"/>
    <property type="match status" value="1"/>
</dbReference>
<accession>A0ABV1KUK7</accession>
<keyword evidence="4" id="KW-1185">Reference proteome</keyword>
<dbReference type="Gene3D" id="2.60.120.560">
    <property type="entry name" value="Exo-inulinase, domain 1"/>
    <property type="match status" value="1"/>
</dbReference>
<comment type="caution">
    <text evidence="3">The sequence shown here is derived from an EMBL/GenBank/DDBJ whole genome shotgun (WGS) entry which is preliminary data.</text>
</comment>
<dbReference type="Proteomes" id="UP001493487">
    <property type="component" value="Unassembled WGS sequence"/>
</dbReference>
<feature type="domain" description="Alpha-L-rhamnosidase six-hairpin glycosidase" evidence="1">
    <location>
        <begin position="381"/>
        <end position="611"/>
    </location>
</feature>
<evidence type="ECO:0000313" key="4">
    <source>
        <dbReference type="Proteomes" id="UP001493487"/>
    </source>
</evidence>
<feature type="domain" description="Alpha-L-rhamnosidase C-terminal" evidence="2">
    <location>
        <begin position="700"/>
        <end position="765"/>
    </location>
</feature>
<dbReference type="PANTHER" id="PTHR34987">
    <property type="entry name" value="C, PUTATIVE (AFU_ORTHOLOGUE AFUA_3G02880)-RELATED"/>
    <property type="match status" value="1"/>
</dbReference>
<sequence length="822" mass="92585">MKEYILTPSSKQIFANAVHSTSGEVRDAEHIRSADGQTAKLVYPEGGVKPAILLDLGPSAPGGYPVFKVAGQTGNPVLRIAYADWYEWIVDPVHGEYGDFSRGSCTYLGVELPVPPANPYRYELYTIHGPGMYIAPMIQGQQRWVLIQLDTEGSSAEIEYFRLENVSDMSPYKGHFLSSDEDLNRLWYASTYTAQIASFPNVDAWTIVEGWLIPRRLAKSNDVGLSVKGEEWKDYRFSCEFVIRRNPGPVSAVGWVIRAKDENNGYVGQIDLDSRLHLYKRIDGVYVRLKPVVELSVTITDGVTYRLEIRLDGPRIDTYLDGQLMDTTVDSTYSEGKVGFCQPLDKWALIRDVRVEARGGETLFADDFSGDLSGWSYAQTASFIADGAKRDRLPWLGDLDWAGRNVYYAFDNYSYMKDTINMFAFHQTPEGYIWAVCYPENREKPGIGEYGYYQSDEFSAWFAPVLADYVLFTGDLDLARDLYPVVRKGLDYLWNYVEGDGLFFQRYETSKGIWGHILERTGKGAYVNILVYDSFMEGAFLARHLGMDSDAADYLSKASVIRKGINEHLWDREQRCFVELKGSKDFNFYANALAIAIGFPDRQQVDSIVSKLKETDMGKYQSLAIRGKFHYHHDEDAIGRIRKPGGGVDWIGALHDWRGPHASWECMIYPPQGLPPGKTWGDSSHPDAAMAHLLSGYVLGVQPKEPGFKAFEAVPHTCDLQWAEGSVPTPLGEIRYSWNRSDSEFRASLESPEGTTAVLGIPKPEMEAYTIYLNGQAIYHSVGKASETSDKGIGIDEDDRYIYLRGLKPGNYEIERKPIVNN</sequence>
<dbReference type="EMBL" id="JASKHM010000006">
    <property type="protein sequence ID" value="MEQ4483251.1"/>
    <property type="molecule type" value="Genomic_DNA"/>
</dbReference>
<dbReference type="InterPro" id="IPR035398">
    <property type="entry name" value="Bac_rhamnosid_C"/>
</dbReference>
<evidence type="ECO:0000259" key="1">
    <source>
        <dbReference type="Pfam" id="PF17389"/>
    </source>
</evidence>
<dbReference type="SUPFAM" id="SSF48208">
    <property type="entry name" value="Six-hairpin glycosidases"/>
    <property type="match status" value="1"/>
</dbReference>
<evidence type="ECO:0000313" key="3">
    <source>
        <dbReference type="EMBL" id="MEQ4483251.1"/>
    </source>
</evidence>
<name>A0ABV1KUK7_9BACL</name>